<feature type="transmembrane region" description="Helical" evidence="2">
    <location>
        <begin position="305"/>
        <end position="326"/>
    </location>
</feature>
<organism evidence="3 4">
    <name type="scientific">Mycena venus</name>
    <dbReference type="NCBI Taxonomy" id="2733690"/>
    <lineage>
        <taxon>Eukaryota</taxon>
        <taxon>Fungi</taxon>
        <taxon>Dikarya</taxon>
        <taxon>Basidiomycota</taxon>
        <taxon>Agaricomycotina</taxon>
        <taxon>Agaricomycetes</taxon>
        <taxon>Agaricomycetidae</taxon>
        <taxon>Agaricales</taxon>
        <taxon>Marasmiineae</taxon>
        <taxon>Mycenaceae</taxon>
        <taxon>Mycena</taxon>
    </lineage>
</organism>
<feature type="region of interest" description="Disordered" evidence="1">
    <location>
        <begin position="214"/>
        <end position="257"/>
    </location>
</feature>
<evidence type="ECO:0000313" key="3">
    <source>
        <dbReference type="EMBL" id="KAF7360392.1"/>
    </source>
</evidence>
<evidence type="ECO:0000256" key="1">
    <source>
        <dbReference type="SAM" id="MobiDB-lite"/>
    </source>
</evidence>
<name>A0A8H6YJV4_9AGAR</name>
<keyword evidence="2" id="KW-0812">Transmembrane</keyword>
<evidence type="ECO:0000313" key="4">
    <source>
        <dbReference type="Proteomes" id="UP000620124"/>
    </source>
</evidence>
<proteinExistence type="predicted"/>
<keyword evidence="2" id="KW-1133">Transmembrane helix</keyword>
<sequence>MECVSGGGGPPMNTDVSGIGVRVSFYLQTLFLSCLTLRSGSLDEITGALYTLLATNTAMAVTALILGFLPAPQISLHDALVVFYLLFLSWVTVCFSLTACAKFPSSAESTREKHQVKIKIICLHIFSIIQSYTIFAFALAVLITAKTFGNNPDCNPNAVVVLFRPFSALKSGRIVCWVFIVLVVLLYTAILIWDYFPPVPQPVRDWIKKRVTKRAPDPESPDIQPERPPQEDAPGITRRRTTLASKDPVDPRARGPQPSTYDLQIPWELIIKIILVVVVWSLTVMNIELLIRWNNFSPSGGQPWQFGQVLPLFLIVLPLVSLVNAFREPPPRPPKMPPSYV</sequence>
<dbReference type="OrthoDB" id="5427664at2759"/>
<keyword evidence="2" id="KW-0472">Membrane</keyword>
<feature type="transmembrane region" description="Helical" evidence="2">
    <location>
        <begin position="269"/>
        <end position="293"/>
    </location>
</feature>
<reference evidence="3" key="1">
    <citation type="submission" date="2020-05" db="EMBL/GenBank/DDBJ databases">
        <title>Mycena genomes resolve the evolution of fungal bioluminescence.</title>
        <authorList>
            <person name="Tsai I.J."/>
        </authorList>
    </citation>
    <scope>NUCLEOTIDE SEQUENCE</scope>
    <source>
        <strain evidence="3">CCC161011</strain>
    </source>
</reference>
<feature type="transmembrane region" description="Helical" evidence="2">
    <location>
        <begin position="81"/>
        <end position="100"/>
    </location>
</feature>
<gene>
    <name evidence="3" type="ORF">MVEN_00769000</name>
</gene>
<feature type="transmembrane region" description="Helical" evidence="2">
    <location>
        <begin position="49"/>
        <end position="69"/>
    </location>
</feature>
<dbReference type="AlphaFoldDB" id="A0A8H6YJV4"/>
<keyword evidence="4" id="KW-1185">Reference proteome</keyword>
<comment type="caution">
    <text evidence="3">The sequence shown here is derived from an EMBL/GenBank/DDBJ whole genome shotgun (WGS) entry which is preliminary data.</text>
</comment>
<accession>A0A8H6YJV4</accession>
<dbReference type="Proteomes" id="UP000620124">
    <property type="component" value="Unassembled WGS sequence"/>
</dbReference>
<protein>
    <recommendedName>
        <fullName evidence="5">Transmembrane protein</fullName>
    </recommendedName>
</protein>
<feature type="transmembrane region" description="Helical" evidence="2">
    <location>
        <begin position="121"/>
        <end position="143"/>
    </location>
</feature>
<feature type="transmembrane region" description="Helical" evidence="2">
    <location>
        <begin position="19"/>
        <end position="37"/>
    </location>
</feature>
<dbReference type="EMBL" id="JACAZI010000005">
    <property type="protein sequence ID" value="KAF7360392.1"/>
    <property type="molecule type" value="Genomic_DNA"/>
</dbReference>
<evidence type="ECO:0008006" key="5">
    <source>
        <dbReference type="Google" id="ProtNLM"/>
    </source>
</evidence>
<evidence type="ECO:0000256" key="2">
    <source>
        <dbReference type="SAM" id="Phobius"/>
    </source>
</evidence>
<feature type="transmembrane region" description="Helical" evidence="2">
    <location>
        <begin position="174"/>
        <end position="196"/>
    </location>
</feature>